<evidence type="ECO:0000313" key="4">
    <source>
        <dbReference type="EMBL" id="ALG88495.1"/>
    </source>
</evidence>
<organism evidence="4">
    <name type="scientific">Pectobacterium carotovorum</name>
    <name type="common">Erwinia carotovora</name>
    <dbReference type="NCBI Taxonomy" id="554"/>
    <lineage>
        <taxon>Bacteria</taxon>
        <taxon>Pseudomonadati</taxon>
        <taxon>Pseudomonadota</taxon>
        <taxon>Gammaproteobacteria</taxon>
        <taxon>Enterobacterales</taxon>
        <taxon>Pectobacteriaceae</taxon>
        <taxon>Pectobacterium</taxon>
    </lineage>
</organism>
<keyword evidence="4" id="KW-0614">Plasmid</keyword>
<dbReference type="Pfam" id="PF23536">
    <property type="entry name" value="TraK_C"/>
    <property type="match status" value="1"/>
</dbReference>
<reference evidence="4" key="1">
    <citation type="journal article" date="2015" name="Environ. Microbiol.">
        <title>Plasmids from the gut microbiome of cabbage root fly larvae encode SaxA that catalyses the conversion of the plant toxin 2-phenylethyl isothiocyanate.</title>
        <authorList>
            <person name="Welte C.U."/>
            <person name="de Graaf R.M."/>
            <person name="van den Bosch T.J."/>
            <person name="Op den Camp H.J."/>
            <person name="van Dam N.M."/>
            <person name="Jetten M.S."/>
        </authorList>
    </citation>
    <scope>NUCLEOTIDE SEQUENCE</scope>
    <source>
        <plasmid evidence="4">Drgb2</plasmid>
    </source>
</reference>
<sequence>MKKKSNPIKLLCLALAFCGFVSTVRAEPTAQLPTQIPVSPDSQVKVAFSNSEPNMLVVPGDRIVAIDSAQGMFINGNQKGATGAANGGVVLMTAQTKPFTFYVRTAGGLTVSVVAVPQKRDGRVLQFISNQPAQSAVAKRWERALPYPRVLVEIHKALLNQQTPNGFIPAPVTALPSFALPSAYRVTANKMWNGGELRVYQLDVMNTSAVSQPLSERLFNQHNVRSVVIYPYSDTVLAGATATVWLTVSNEVENGKY</sequence>
<feature type="domain" description="TraK N-terminal" evidence="2">
    <location>
        <begin position="38"/>
        <end position="133"/>
    </location>
</feature>
<feature type="signal peptide" evidence="1">
    <location>
        <begin position="1"/>
        <end position="26"/>
    </location>
</feature>
<dbReference type="InterPro" id="IPR055397">
    <property type="entry name" value="TraK_C"/>
</dbReference>
<evidence type="ECO:0000259" key="3">
    <source>
        <dbReference type="Pfam" id="PF23536"/>
    </source>
</evidence>
<evidence type="ECO:0000256" key="1">
    <source>
        <dbReference type="SAM" id="SignalP"/>
    </source>
</evidence>
<proteinExistence type="predicted"/>
<keyword evidence="1" id="KW-0732">Signal</keyword>
<name>A0A0N7FVZ0_PECCA</name>
<protein>
    <submittedName>
        <fullName evidence="4">Conjugal transfer protein TraK</fullName>
    </submittedName>
</protein>
<dbReference type="RefSeq" id="WP_181375484.1">
    <property type="nucleotide sequence ID" value="NZ_KT351733.1"/>
</dbReference>
<dbReference type="InterPro" id="IPR010563">
    <property type="entry name" value="TraK_N"/>
</dbReference>
<dbReference type="EMBL" id="KT351733">
    <property type="protein sequence ID" value="ALG88495.1"/>
    <property type="molecule type" value="Genomic_DNA"/>
</dbReference>
<evidence type="ECO:0000259" key="2">
    <source>
        <dbReference type="Pfam" id="PF06586"/>
    </source>
</evidence>
<feature type="domain" description="TraK C-terminal" evidence="3">
    <location>
        <begin position="139"/>
        <end position="244"/>
    </location>
</feature>
<dbReference type="AlphaFoldDB" id="A0A0N7FVZ0"/>
<geneLocation type="plasmid" evidence="4">
    <name>Drgb2</name>
</geneLocation>
<reference evidence="4" key="2">
    <citation type="submission" date="2015-07" db="EMBL/GenBank/DDBJ databases">
        <authorList>
            <person name="Welte C."/>
            <person name="de Graaf R."/>
            <person name="van den Bosch T.J.M."/>
            <person name="Op den Camp H."/>
            <person name="van Dam N."/>
            <person name="Jetten M."/>
        </authorList>
    </citation>
    <scope>NUCLEOTIDE SEQUENCE</scope>
    <source>
        <plasmid evidence="4">Drgb2</plasmid>
    </source>
</reference>
<feature type="chain" id="PRO_5006012063" evidence="1">
    <location>
        <begin position="27"/>
        <end position="257"/>
    </location>
</feature>
<dbReference type="Pfam" id="PF06586">
    <property type="entry name" value="TraK_N"/>
    <property type="match status" value="1"/>
</dbReference>
<accession>A0A0N7FVZ0</accession>